<comment type="subcellular location">
    <subcellularLocation>
        <location evidence="1">Membrane</location>
        <topology evidence="1">Multi-pass membrane protein</topology>
    </subcellularLocation>
</comment>
<comment type="caution">
    <text evidence="7">The sequence shown here is derived from an EMBL/GenBank/DDBJ whole genome shotgun (WGS) entry which is preliminary data.</text>
</comment>
<accession>A0A5C7HQ72</accession>
<dbReference type="GO" id="GO:0005886">
    <property type="term" value="C:plasma membrane"/>
    <property type="evidence" value="ECO:0007669"/>
    <property type="project" value="TreeGrafter"/>
</dbReference>
<dbReference type="Proteomes" id="UP000323000">
    <property type="component" value="Chromosome 7"/>
</dbReference>
<dbReference type="PANTHER" id="PTHR11706">
    <property type="entry name" value="SOLUTE CARRIER PROTEIN FAMILY 11 MEMBER"/>
    <property type="match status" value="1"/>
</dbReference>
<dbReference type="EMBL" id="VAHF01000007">
    <property type="protein sequence ID" value="TXG59181.1"/>
    <property type="molecule type" value="Genomic_DNA"/>
</dbReference>
<evidence type="ECO:0000256" key="4">
    <source>
        <dbReference type="ARBA" id="ARBA00022989"/>
    </source>
</evidence>
<feature type="chain" id="PRO_5022889752" evidence="6">
    <location>
        <begin position="18"/>
        <end position="142"/>
    </location>
</feature>
<dbReference type="PANTHER" id="PTHR11706:SF54">
    <property type="entry name" value="METAL TRANSPORTER NRAMP1"/>
    <property type="match status" value="1"/>
</dbReference>
<protein>
    <submittedName>
        <fullName evidence="7">Uncharacterized protein</fullName>
    </submittedName>
</protein>
<evidence type="ECO:0000256" key="6">
    <source>
        <dbReference type="SAM" id="SignalP"/>
    </source>
</evidence>
<reference evidence="8" key="1">
    <citation type="journal article" date="2019" name="Gigascience">
        <title>De novo genome assembly of the endangered Acer yangbiense, a plant species with extremely small populations endemic to Yunnan Province, China.</title>
        <authorList>
            <person name="Yang J."/>
            <person name="Wariss H.M."/>
            <person name="Tao L."/>
            <person name="Zhang R."/>
            <person name="Yun Q."/>
            <person name="Hollingsworth P."/>
            <person name="Dao Z."/>
            <person name="Luo G."/>
            <person name="Guo H."/>
            <person name="Ma Y."/>
            <person name="Sun W."/>
        </authorList>
    </citation>
    <scope>NUCLEOTIDE SEQUENCE [LARGE SCALE GENOMIC DNA]</scope>
    <source>
        <strain evidence="8">cv. Malutang</strain>
    </source>
</reference>
<sequence length="142" mass="16291">MPNFVLWILAEISIVACDIPEELDNDGAHMFYGNYRPQTKQAYFDAKTQNEIACIRICVRKLEFCIVFLALKIAVCFSGELGYAKPDAKEVLYGFFIPQLKRKWCNWSCNFTSGAMTQSLPPGRSRDPFKASRRNFTFDLLV</sequence>
<evidence type="ECO:0000313" key="8">
    <source>
        <dbReference type="Proteomes" id="UP000323000"/>
    </source>
</evidence>
<keyword evidence="4" id="KW-1133">Transmembrane helix</keyword>
<dbReference type="GO" id="GO:0034755">
    <property type="term" value="P:iron ion transmembrane transport"/>
    <property type="evidence" value="ECO:0007669"/>
    <property type="project" value="TreeGrafter"/>
</dbReference>
<dbReference type="OrthoDB" id="1000207at2759"/>
<feature type="signal peptide" evidence="6">
    <location>
        <begin position="1"/>
        <end position="17"/>
    </location>
</feature>
<dbReference type="GO" id="GO:0005384">
    <property type="term" value="F:manganese ion transmembrane transporter activity"/>
    <property type="evidence" value="ECO:0007669"/>
    <property type="project" value="TreeGrafter"/>
</dbReference>
<keyword evidence="6" id="KW-0732">Signal</keyword>
<proteinExistence type="inferred from homology"/>
<evidence type="ECO:0000256" key="2">
    <source>
        <dbReference type="ARBA" id="ARBA00009965"/>
    </source>
</evidence>
<gene>
    <name evidence="7" type="ORF">EZV62_017010</name>
</gene>
<organism evidence="7 8">
    <name type="scientific">Acer yangbiense</name>
    <dbReference type="NCBI Taxonomy" id="1000413"/>
    <lineage>
        <taxon>Eukaryota</taxon>
        <taxon>Viridiplantae</taxon>
        <taxon>Streptophyta</taxon>
        <taxon>Embryophyta</taxon>
        <taxon>Tracheophyta</taxon>
        <taxon>Spermatophyta</taxon>
        <taxon>Magnoliopsida</taxon>
        <taxon>eudicotyledons</taxon>
        <taxon>Gunneridae</taxon>
        <taxon>Pentapetalae</taxon>
        <taxon>rosids</taxon>
        <taxon>malvids</taxon>
        <taxon>Sapindales</taxon>
        <taxon>Sapindaceae</taxon>
        <taxon>Hippocastanoideae</taxon>
        <taxon>Acereae</taxon>
        <taxon>Acer</taxon>
    </lineage>
</organism>
<keyword evidence="5" id="KW-0472">Membrane</keyword>
<evidence type="ECO:0000256" key="5">
    <source>
        <dbReference type="ARBA" id="ARBA00023136"/>
    </source>
</evidence>
<keyword evidence="3" id="KW-0812">Transmembrane</keyword>
<evidence type="ECO:0000256" key="1">
    <source>
        <dbReference type="ARBA" id="ARBA00004141"/>
    </source>
</evidence>
<dbReference type="InterPro" id="IPR001046">
    <property type="entry name" value="NRAMP_fam"/>
</dbReference>
<evidence type="ECO:0000256" key="3">
    <source>
        <dbReference type="ARBA" id="ARBA00022692"/>
    </source>
</evidence>
<name>A0A5C7HQ72_9ROSI</name>
<dbReference type="AlphaFoldDB" id="A0A5C7HQ72"/>
<evidence type="ECO:0000313" key="7">
    <source>
        <dbReference type="EMBL" id="TXG59181.1"/>
    </source>
</evidence>
<dbReference type="PRINTS" id="PR00447">
    <property type="entry name" value="NATRESASSCMP"/>
</dbReference>
<comment type="similarity">
    <text evidence="2">Belongs to the NRAMP (TC 2.A.55) family.</text>
</comment>
<dbReference type="GO" id="GO:0015086">
    <property type="term" value="F:cadmium ion transmembrane transporter activity"/>
    <property type="evidence" value="ECO:0007669"/>
    <property type="project" value="TreeGrafter"/>
</dbReference>
<keyword evidence="8" id="KW-1185">Reference proteome</keyword>